<evidence type="ECO:0000313" key="3">
    <source>
        <dbReference type="Proteomes" id="UP000730482"/>
    </source>
</evidence>
<reference evidence="2 3" key="1">
    <citation type="submission" date="2020-02" db="EMBL/GenBank/DDBJ databases">
        <title>Acidophilic actinobacteria isolated from forest soil.</title>
        <authorList>
            <person name="Golinska P."/>
        </authorList>
    </citation>
    <scope>NUCLEOTIDE SEQUENCE [LARGE SCALE GENOMIC DNA]</scope>
    <source>
        <strain evidence="2 3">NL8</strain>
    </source>
</reference>
<accession>A0ABS5L537</accession>
<sequence length="79" mass="8640">MLVANSRTAPHADGVPIIDDSGDRKSGHATDYVARQYLGSHGETRGRHRGSHDLLGRRPAQPAQSQIMRTRRPWAGARG</sequence>
<dbReference type="Proteomes" id="UP000730482">
    <property type="component" value="Unassembled WGS sequence"/>
</dbReference>
<dbReference type="EMBL" id="JAAFYZ010000255">
    <property type="protein sequence ID" value="MBS2553453.1"/>
    <property type="molecule type" value="Genomic_DNA"/>
</dbReference>
<keyword evidence="3" id="KW-1185">Reference proteome</keyword>
<feature type="region of interest" description="Disordered" evidence="1">
    <location>
        <begin position="40"/>
        <end position="79"/>
    </location>
</feature>
<evidence type="ECO:0008006" key="4">
    <source>
        <dbReference type="Google" id="ProtNLM"/>
    </source>
</evidence>
<gene>
    <name evidence="2" type="ORF">KGQ19_42035</name>
</gene>
<proteinExistence type="predicted"/>
<evidence type="ECO:0000256" key="1">
    <source>
        <dbReference type="SAM" id="MobiDB-lite"/>
    </source>
</evidence>
<organism evidence="2 3">
    <name type="scientific">Catenulispora pinistramenti</name>
    <dbReference type="NCBI Taxonomy" id="2705254"/>
    <lineage>
        <taxon>Bacteria</taxon>
        <taxon>Bacillati</taxon>
        <taxon>Actinomycetota</taxon>
        <taxon>Actinomycetes</taxon>
        <taxon>Catenulisporales</taxon>
        <taxon>Catenulisporaceae</taxon>
        <taxon>Catenulispora</taxon>
    </lineage>
</organism>
<evidence type="ECO:0000313" key="2">
    <source>
        <dbReference type="EMBL" id="MBS2553453.1"/>
    </source>
</evidence>
<feature type="region of interest" description="Disordered" evidence="1">
    <location>
        <begin position="1"/>
        <end position="28"/>
    </location>
</feature>
<protein>
    <recommendedName>
        <fullName evidence="4">Transposase IS701-like DDE domain-containing protein</fullName>
    </recommendedName>
</protein>
<name>A0ABS5L537_9ACTN</name>
<comment type="caution">
    <text evidence="2">The sequence shown here is derived from an EMBL/GenBank/DDBJ whole genome shotgun (WGS) entry which is preliminary data.</text>
</comment>